<protein>
    <submittedName>
        <fullName evidence="1">Uncharacterized protein</fullName>
    </submittedName>
</protein>
<evidence type="ECO:0000313" key="1">
    <source>
        <dbReference type="EMBL" id="MBJ3775621.1"/>
    </source>
</evidence>
<accession>A0A934IIH9</accession>
<comment type="caution">
    <text evidence="1">The sequence shown here is derived from an EMBL/GenBank/DDBJ whole genome shotgun (WGS) entry which is preliminary data.</text>
</comment>
<sequence length="77" mass="8984">MDDGAKVSFEQDVKPLFLQFDRDQMLFAFDLWRVADVRENAEMILDRLVAGDMPCDRQWPEAQITLFEAWMKAGCPD</sequence>
<organism evidence="1 2">
    <name type="scientific">Acuticoccus mangrovi</name>
    <dbReference type="NCBI Taxonomy" id="2796142"/>
    <lineage>
        <taxon>Bacteria</taxon>
        <taxon>Pseudomonadati</taxon>
        <taxon>Pseudomonadota</taxon>
        <taxon>Alphaproteobacteria</taxon>
        <taxon>Hyphomicrobiales</taxon>
        <taxon>Amorphaceae</taxon>
        <taxon>Acuticoccus</taxon>
    </lineage>
</organism>
<dbReference type="AlphaFoldDB" id="A0A934IIH9"/>
<gene>
    <name evidence="1" type="ORF">JCR33_07995</name>
</gene>
<dbReference type="Proteomes" id="UP000609531">
    <property type="component" value="Unassembled WGS sequence"/>
</dbReference>
<proteinExistence type="predicted"/>
<keyword evidence="2" id="KW-1185">Reference proteome</keyword>
<dbReference type="EMBL" id="JAEKJA010000005">
    <property type="protein sequence ID" value="MBJ3775621.1"/>
    <property type="molecule type" value="Genomic_DNA"/>
</dbReference>
<name>A0A934IIH9_9HYPH</name>
<evidence type="ECO:0000313" key="2">
    <source>
        <dbReference type="Proteomes" id="UP000609531"/>
    </source>
</evidence>
<reference evidence="1" key="1">
    <citation type="submission" date="2020-12" db="EMBL/GenBank/DDBJ databases">
        <title>Bacterial taxonomy.</title>
        <authorList>
            <person name="Pan X."/>
        </authorList>
    </citation>
    <scope>NUCLEOTIDE SEQUENCE</scope>
    <source>
        <strain evidence="1">B2012</strain>
    </source>
</reference>
<dbReference type="RefSeq" id="WP_198881501.1">
    <property type="nucleotide sequence ID" value="NZ_JAEKJA010000005.1"/>
</dbReference>